<dbReference type="AlphaFoldDB" id="A0AAN9TRK2"/>
<dbReference type="Proteomes" id="UP001367676">
    <property type="component" value="Unassembled WGS sequence"/>
</dbReference>
<dbReference type="SUPFAM" id="SSF54236">
    <property type="entry name" value="Ubiquitin-like"/>
    <property type="match status" value="1"/>
</dbReference>
<dbReference type="Pfam" id="PF00240">
    <property type="entry name" value="ubiquitin"/>
    <property type="match status" value="1"/>
</dbReference>
<protein>
    <recommendedName>
        <fullName evidence="12">Ubiquitin-ribosomal protein eL40 fusion protein</fullName>
    </recommendedName>
</protein>
<evidence type="ECO:0000256" key="6">
    <source>
        <dbReference type="ARBA" id="ARBA00022490"/>
    </source>
</evidence>
<comment type="similarity">
    <text evidence="4">In the N-terminal section; belongs to the ubiquitin family.</text>
</comment>
<accession>A0AAN9TRK2</accession>
<dbReference type="GO" id="GO:0005840">
    <property type="term" value="C:ribosome"/>
    <property type="evidence" value="ECO:0007669"/>
    <property type="project" value="UniProtKB-KW"/>
</dbReference>
<dbReference type="EMBL" id="JBBCAQ010000004">
    <property type="protein sequence ID" value="KAK7603954.1"/>
    <property type="molecule type" value="Genomic_DNA"/>
</dbReference>
<dbReference type="InterPro" id="IPR050158">
    <property type="entry name" value="Ubiquitin_ubiquitin-like"/>
</dbReference>
<dbReference type="FunFam" id="3.10.20.90:FF:000205">
    <property type="entry name" value="2'-5'-oligoadenylate synthase-like protein 2"/>
    <property type="match status" value="1"/>
</dbReference>
<dbReference type="InterPro" id="IPR029071">
    <property type="entry name" value="Ubiquitin-like_domsf"/>
</dbReference>
<evidence type="ECO:0000256" key="3">
    <source>
        <dbReference type="ARBA" id="ARBA00004496"/>
    </source>
</evidence>
<dbReference type="Gene3D" id="3.10.20.90">
    <property type="entry name" value="Phosphatidylinositol 3-kinase Catalytic Subunit, Chain A, domain 1"/>
    <property type="match status" value="1"/>
</dbReference>
<keyword evidence="6" id="KW-0963">Cytoplasm</keyword>
<evidence type="ECO:0000313" key="14">
    <source>
        <dbReference type="EMBL" id="KAK7603954.1"/>
    </source>
</evidence>
<evidence type="ECO:0000256" key="7">
    <source>
        <dbReference type="ARBA" id="ARBA00022499"/>
    </source>
</evidence>
<dbReference type="Pfam" id="PF01020">
    <property type="entry name" value="Ribosomal_L40e"/>
    <property type="match status" value="1"/>
</dbReference>
<sequence>MHIFVRTLTRTISCSVEPTDTIESIKNEIRDRDGPPGDQQRLLFQGRQLEDSQTVYHYNIQAHNTIHMVLRLNGGVPNRMLDPYLKALAEKYNSKMLICRKCYARNHLKAHNCRKCKSSDLRPKKILDDKRV</sequence>
<evidence type="ECO:0000259" key="13">
    <source>
        <dbReference type="PROSITE" id="PS50053"/>
    </source>
</evidence>
<evidence type="ECO:0000256" key="1">
    <source>
        <dbReference type="ARBA" id="ARBA00002241"/>
    </source>
</evidence>
<dbReference type="GO" id="GO:0005634">
    <property type="term" value="C:nucleus"/>
    <property type="evidence" value="ECO:0007669"/>
    <property type="project" value="UniProtKB-SubCell"/>
</dbReference>
<dbReference type="PANTHER" id="PTHR10666">
    <property type="entry name" value="UBIQUITIN"/>
    <property type="match status" value="1"/>
</dbReference>
<comment type="function">
    <text evidence="1">Component of the 60S subunit of the ribosome.</text>
</comment>
<dbReference type="PROSITE" id="PS50053">
    <property type="entry name" value="UBIQUITIN_2"/>
    <property type="match status" value="1"/>
</dbReference>
<dbReference type="GO" id="GO:1990904">
    <property type="term" value="C:ribonucleoprotein complex"/>
    <property type="evidence" value="ECO:0007669"/>
    <property type="project" value="UniProtKB-KW"/>
</dbReference>
<dbReference type="GO" id="GO:0005737">
    <property type="term" value="C:cytoplasm"/>
    <property type="evidence" value="ECO:0007669"/>
    <property type="project" value="UniProtKB-SubCell"/>
</dbReference>
<comment type="subcellular location">
    <subcellularLocation>
        <location evidence="3">Cytoplasm</location>
    </subcellularLocation>
    <subcellularLocation>
        <location evidence="2">Nucleus</location>
    </subcellularLocation>
</comment>
<evidence type="ECO:0000256" key="11">
    <source>
        <dbReference type="ARBA" id="ARBA00035124"/>
    </source>
</evidence>
<dbReference type="InterPro" id="IPR011332">
    <property type="entry name" value="Ribosomal_zn-bd"/>
</dbReference>
<dbReference type="InterPro" id="IPR019956">
    <property type="entry name" value="Ubiquitin_dom"/>
</dbReference>
<evidence type="ECO:0000256" key="8">
    <source>
        <dbReference type="ARBA" id="ARBA00022980"/>
    </source>
</evidence>
<evidence type="ECO:0000313" key="15">
    <source>
        <dbReference type="Proteomes" id="UP001367676"/>
    </source>
</evidence>
<dbReference type="Gene3D" id="4.10.1060.50">
    <property type="match status" value="1"/>
</dbReference>
<evidence type="ECO:0000256" key="12">
    <source>
        <dbReference type="ARBA" id="ARBA00035298"/>
    </source>
</evidence>
<evidence type="ECO:0000256" key="4">
    <source>
        <dbReference type="ARBA" id="ARBA00008373"/>
    </source>
</evidence>
<dbReference type="SUPFAM" id="SSF57829">
    <property type="entry name" value="Zn-binding ribosomal proteins"/>
    <property type="match status" value="1"/>
</dbReference>
<dbReference type="InterPro" id="IPR001975">
    <property type="entry name" value="Ribosomal_eL40_dom"/>
</dbReference>
<evidence type="ECO:0000256" key="2">
    <source>
        <dbReference type="ARBA" id="ARBA00004123"/>
    </source>
</evidence>
<keyword evidence="15" id="KW-1185">Reference proteome</keyword>
<dbReference type="SMART" id="SM01377">
    <property type="entry name" value="Ribosomal_L40e"/>
    <property type="match status" value="1"/>
</dbReference>
<keyword evidence="9" id="KW-0539">Nucleus</keyword>
<dbReference type="InterPro" id="IPR038587">
    <property type="entry name" value="Ribosomal_eL40_sf"/>
</dbReference>
<keyword evidence="10" id="KW-0687">Ribonucleoprotein</keyword>
<reference evidence="14 15" key="1">
    <citation type="submission" date="2024-03" db="EMBL/GenBank/DDBJ databases">
        <title>Adaptation during the transition from Ophiocordyceps entomopathogen to insect associate is accompanied by gene loss and intensified selection.</title>
        <authorList>
            <person name="Ward C.M."/>
            <person name="Onetto C.A."/>
            <person name="Borneman A.R."/>
        </authorList>
    </citation>
    <scope>NUCLEOTIDE SEQUENCE [LARGE SCALE GENOMIC DNA]</scope>
    <source>
        <strain evidence="14">AWRI1</strain>
        <tissue evidence="14">Single Adult Female</tissue>
    </source>
</reference>
<evidence type="ECO:0000256" key="5">
    <source>
        <dbReference type="ARBA" id="ARBA00010570"/>
    </source>
</evidence>
<feature type="domain" description="Ubiquitin-like" evidence="13">
    <location>
        <begin position="1"/>
        <end position="75"/>
    </location>
</feature>
<comment type="similarity">
    <text evidence="5">In the C-terminal section; belongs to the eukaryotic ribosomal protein eL40 family.</text>
</comment>
<dbReference type="PRINTS" id="PR00348">
    <property type="entry name" value="UBIQUITIN"/>
</dbReference>
<dbReference type="GO" id="GO:0003735">
    <property type="term" value="F:structural constituent of ribosome"/>
    <property type="evidence" value="ECO:0007669"/>
    <property type="project" value="InterPro"/>
</dbReference>
<proteinExistence type="inferred from homology"/>
<name>A0AAN9TRK2_9HEMI</name>
<organism evidence="14 15">
    <name type="scientific">Parthenolecanium corni</name>
    <dbReference type="NCBI Taxonomy" id="536013"/>
    <lineage>
        <taxon>Eukaryota</taxon>
        <taxon>Metazoa</taxon>
        <taxon>Ecdysozoa</taxon>
        <taxon>Arthropoda</taxon>
        <taxon>Hexapoda</taxon>
        <taxon>Insecta</taxon>
        <taxon>Pterygota</taxon>
        <taxon>Neoptera</taxon>
        <taxon>Paraneoptera</taxon>
        <taxon>Hemiptera</taxon>
        <taxon>Sternorrhyncha</taxon>
        <taxon>Coccoidea</taxon>
        <taxon>Coccidae</taxon>
        <taxon>Parthenolecanium</taxon>
    </lineage>
</organism>
<dbReference type="SMART" id="SM00213">
    <property type="entry name" value="UBQ"/>
    <property type="match status" value="1"/>
</dbReference>
<dbReference type="InterPro" id="IPR000626">
    <property type="entry name" value="Ubiquitin-like_dom"/>
</dbReference>
<comment type="caution">
    <text evidence="14">The sequence shown here is derived from an EMBL/GenBank/DDBJ whole genome shotgun (WGS) entry which is preliminary data.</text>
</comment>
<keyword evidence="8" id="KW-0689">Ribosomal protein</keyword>
<gene>
    <name evidence="14" type="ORF">V9T40_004227</name>
</gene>
<comment type="subunit">
    <text evidence="11">Part of the 60S ribosomal subunit.</text>
</comment>
<dbReference type="GO" id="GO:0006412">
    <property type="term" value="P:translation"/>
    <property type="evidence" value="ECO:0007669"/>
    <property type="project" value="InterPro"/>
</dbReference>
<evidence type="ECO:0000256" key="9">
    <source>
        <dbReference type="ARBA" id="ARBA00023242"/>
    </source>
</evidence>
<keyword evidence="7" id="KW-1017">Isopeptide bond</keyword>
<evidence type="ECO:0000256" key="10">
    <source>
        <dbReference type="ARBA" id="ARBA00023274"/>
    </source>
</evidence>